<evidence type="ECO:0000313" key="1">
    <source>
        <dbReference type="EMBL" id="MBM9433706.1"/>
    </source>
</evidence>
<protein>
    <recommendedName>
        <fullName evidence="3">Transcription initiation protein</fullName>
    </recommendedName>
</protein>
<proteinExistence type="predicted"/>
<dbReference type="EMBL" id="JAFFJS010000005">
    <property type="protein sequence ID" value="MBM9433706.1"/>
    <property type="molecule type" value="Genomic_DNA"/>
</dbReference>
<evidence type="ECO:0000313" key="2">
    <source>
        <dbReference type="Proteomes" id="UP000705983"/>
    </source>
</evidence>
<sequence length="112" mass="11544">MISFPKNAMPTDDVAAASTDSHAVVADAKASGVWLCGGALSHDTPPILVEADGAITRGNYPETEHIEGGFALLSLPSFDEAVSWAARFAAACRCAQEVRVFAEDPHASTGAG</sequence>
<organism evidence="1 2">
    <name type="scientific">Flaviflexus equikiangi</name>
    <dbReference type="NCBI Taxonomy" id="2758573"/>
    <lineage>
        <taxon>Bacteria</taxon>
        <taxon>Bacillati</taxon>
        <taxon>Actinomycetota</taxon>
        <taxon>Actinomycetes</taxon>
        <taxon>Actinomycetales</taxon>
        <taxon>Actinomycetaceae</taxon>
        <taxon>Flaviflexus</taxon>
    </lineage>
</organism>
<keyword evidence="2" id="KW-1185">Reference proteome</keyword>
<dbReference type="Proteomes" id="UP000705983">
    <property type="component" value="Unassembled WGS sequence"/>
</dbReference>
<gene>
    <name evidence="1" type="ORF">JVW63_08365</name>
</gene>
<name>A0ABS2TJJ8_9ACTO</name>
<dbReference type="SUPFAM" id="SSF54909">
    <property type="entry name" value="Dimeric alpha+beta barrel"/>
    <property type="match status" value="1"/>
</dbReference>
<reference evidence="2" key="1">
    <citation type="submission" date="2021-02" db="EMBL/GenBank/DDBJ databases">
        <title>Leucobacter sp. CX169.</title>
        <authorList>
            <person name="Cheng Y."/>
        </authorList>
    </citation>
    <scope>NUCLEOTIDE SEQUENCE [LARGE SCALE GENOMIC DNA]</scope>
    <source>
        <strain evidence="2">JY899</strain>
    </source>
</reference>
<dbReference type="InterPro" id="IPR011008">
    <property type="entry name" value="Dimeric_a/b-barrel"/>
</dbReference>
<accession>A0ABS2TJJ8</accession>
<dbReference type="RefSeq" id="WP_204736336.1">
    <property type="nucleotide sequence ID" value="NZ_JACEXG010000005.1"/>
</dbReference>
<evidence type="ECO:0008006" key="3">
    <source>
        <dbReference type="Google" id="ProtNLM"/>
    </source>
</evidence>
<dbReference type="Gene3D" id="3.30.70.1060">
    <property type="entry name" value="Dimeric alpha+beta barrel"/>
    <property type="match status" value="1"/>
</dbReference>
<comment type="caution">
    <text evidence="1">The sequence shown here is derived from an EMBL/GenBank/DDBJ whole genome shotgun (WGS) entry which is preliminary data.</text>
</comment>